<evidence type="ECO:0000256" key="2">
    <source>
        <dbReference type="ARBA" id="ARBA00022692"/>
    </source>
</evidence>
<evidence type="ECO:0000256" key="8">
    <source>
        <dbReference type="SAM" id="Phobius"/>
    </source>
</evidence>
<keyword evidence="2 8" id="KW-0812">Transmembrane</keyword>
<feature type="repeat" description="ANK" evidence="7">
    <location>
        <begin position="211"/>
        <end position="244"/>
    </location>
</feature>
<dbReference type="PANTHER" id="PTHR24186:SF37">
    <property type="entry name" value="PGG DOMAIN-CONTAINING PROTEIN"/>
    <property type="match status" value="1"/>
</dbReference>
<sequence>MEVEIVGKNHLESTRYQRGSMKRGIDQPARSGGDWRMMEKRLFEASLSGRVESLRELMEEDRLILARVSVTCFDESPLHIAAMLGHAEFGKTIVLYKPDMVTDLNLQGRTPLHLAAALGHVELVKMLVSVDSNVCSFHDEDGYTPLHLAVIKGQIGVMKELLIAQPGAVRCTMDGGETLLHTCVKSNRLEALKLLVDLVSLEGFISFRDDDGNTILHIATLMKQMETVKYLLKRTGVKLNEINANGFTALDIICQMPRDLKVVEIREVLQEAGALRARKLPPSARDAVPHHVLGDFPQTAGQAHPSPEGNGTKKNVDKLKWVKKKRDALMVAATVIAAMAYQAGLNPPSSVWNPDYNYTDPVTNINITYYAGTSIMADNYPDGYILFWKYNTTSFLASMSTVLLLLSGLPLKHKFFMWILMAAMWVTMSSMALTYLTAMQAISPAHEDNKISHVVRTSIFIWLGLIGLVFLVHTCRFLKWCYKKDRAMMEKRIYEASQSGNVDSLNKLIEEDRLILSLVLVTCFVESPLHIATGKSACKAKMYTTSHSLF</sequence>
<feature type="domain" description="PGG" evidence="9">
    <location>
        <begin position="320"/>
        <end position="439"/>
    </location>
</feature>
<dbReference type="InterPro" id="IPR036770">
    <property type="entry name" value="Ankyrin_rpt-contain_sf"/>
</dbReference>
<keyword evidence="11" id="KW-1185">Reference proteome</keyword>
<feature type="repeat" description="ANK" evidence="7">
    <location>
        <begin position="107"/>
        <end position="139"/>
    </location>
</feature>
<protein>
    <submittedName>
        <fullName evidence="10">PGG domain</fullName>
    </submittedName>
</protein>
<comment type="caution">
    <text evidence="10">The sequence shown here is derived from an EMBL/GenBank/DDBJ whole genome shotgun (WGS) entry which is preliminary data.</text>
</comment>
<proteinExistence type="predicted"/>
<dbReference type="Pfam" id="PF12796">
    <property type="entry name" value="Ank_2"/>
    <property type="match status" value="3"/>
</dbReference>
<dbReference type="InterPro" id="IPR002110">
    <property type="entry name" value="Ankyrin_rpt"/>
</dbReference>
<feature type="transmembrane region" description="Helical" evidence="8">
    <location>
        <begin position="459"/>
        <end position="482"/>
    </location>
</feature>
<dbReference type="InterPro" id="IPR026961">
    <property type="entry name" value="PGG_dom"/>
</dbReference>
<reference evidence="10 11" key="1">
    <citation type="submission" date="2023-12" db="EMBL/GenBank/DDBJ databases">
        <title>A high-quality genome assembly for Dillenia turbinata (Dilleniales).</title>
        <authorList>
            <person name="Chanderbali A."/>
        </authorList>
    </citation>
    <scope>NUCLEOTIDE SEQUENCE [LARGE SCALE GENOMIC DNA]</scope>
    <source>
        <strain evidence="10">LSX21</strain>
        <tissue evidence="10">Leaf</tissue>
    </source>
</reference>
<evidence type="ECO:0000256" key="5">
    <source>
        <dbReference type="ARBA" id="ARBA00023043"/>
    </source>
</evidence>
<evidence type="ECO:0000256" key="3">
    <source>
        <dbReference type="ARBA" id="ARBA00022737"/>
    </source>
</evidence>
<dbReference type="Gene3D" id="1.25.40.20">
    <property type="entry name" value="Ankyrin repeat-containing domain"/>
    <property type="match status" value="1"/>
</dbReference>
<feature type="transmembrane region" description="Helical" evidence="8">
    <location>
        <begin position="386"/>
        <end position="406"/>
    </location>
</feature>
<evidence type="ECO:0000256" key="4">
    <source>
        <dbReference type="ARBA" id="ARBA00022989"/>
    </source>
</evidence>
<dbReference type="Proteomes" id="UP001370490">
    <property type="component" value="Unassembled WGS sequence"/>
</dbReference>
<dbReference type="AlphaFoldDB" id="A0AAN8ZHH3"/>
<dbReference type="GO" id="GO:0005886">
    <property type="term" value="C:plasma membrane"/>
    <property type="evidence" value="ECO:0007669"/>
    <property type="project" value="TreeGrafter"/>
</dbReference>
<dbReference type="PROSITE" id="PS50297">
    <property type="entry name" value="ANK_REP_REGION"/>
    <property type="match status" value="3"/>
</dbReference>
<accession>A0AAN8ZHH3</accession>
<dbReference type="EMBL" id="JBAMMX010000004">
    <property type="protein sequence ID" value="KAK6941324.1"/>
    <property type="molecule type" value="Genomic_DNA"/>
</dbReference>
<evidence type="ECO:0000313" key="10">
    <source>
        <dbReference type="EMBL" id="KAK6941324.1"/>
    </source>
</evidence>
<dbReference type="Pfam" id="PF13962">
    <property type="entry name" value="PGG"/>
    <property type="match status" value="1"/>
</dbReference>
<feature type="transmembrane region" description="Helical" evidence="8">
    <location>
        <begin position="418"/>
        <end position="439"/>
    </location>
</feature>
<evidence type="ECO:0000256" key="6">
    <source>
        <dbReference type="ARBA" id="ARBA00023136"/>
    </source>
</evidence>
<keyword evidence="4 8" id="KW-1133">Transmembrane helix</keyword>
<evidence type="ECO:0000256" key="7">
    <source>
        <dbReference type="PROSITE-ProRule" id="PRU00023"/>
    </source>
</evidence>
<organism evidence="10 11">
    <name type="scientific">Dillenia turbinata</name>
    <dbReference type="NCBI Taxonomy" id="194707"/>
    <lineage>
        <taxon>Eukaryota</taxon>
        <taxon>Viridiplantae</taxon>
        <taxon>Streptophyta</taxon>
        <taxon>Embryophyta</taxon>
        <taxon>Tracheophyta</taxon>
        <taxon>Spermatophyta</taxon>
        <taxon>Magnoliopsida</taxon>
        <taxon>eudicotyledons</taxon>
        <taxon>Gunneridae</taxon>
        <taxon>Pentapetalae</taxon>
        <taxon>Dilleniales</taxon>
        <taxon>Dilleniaceae</taxon>
        <taxon>Dillenia</taxon>
    </lineage>
</organism>
<dbReference type="PANTHER" id="PTHR24186">
    <property type="entry name" value="PROTEIN PHOSPHATASE 1 REGULATORY SUBUNIT"/>
    <property type="match status" value="1"/>
</dbReference>
<keyword evidence="3" id="KW-0677">Repeat</keyword>
<feature type="transmembrane region" description="Helical" evidence="8">
    <location>
        <begin position="328"/>
        <end position="345"/>
    </location>
</feature>
<dbReference type="SUPFAM" id="SSF48403">
    <property type="entry name" value="Ankyrin repeat"/>
    <property type="match status" value="1"/>
</dbReference>
<keyword evidence="5 7" id="KW-0040">ANK repeat</keyword>
<dbReference type="PROSITE" id="PS50088">
    <property type="entry name" value="ANK_REPEAT"/>
    <property type="match status" value="3"/>
</dbReference>
<dbReference type="SMART" id="SM00248">
    <property type="entry name" value="ANK"/>
    <property type="match status" value="6"/>
</dbReference>
<feature type="repeat" description="ANK" evidence="7">
    <location>
        <begin position="141"/>
        <end position="162"/>
    </location>
</feature>
<name>A0AAN8ZHH3_9MAGN</name>
<gene>
    <name evidence="10" type="ORF">RJ641_026701</name>
</gene>
<keyword evidence="6 8" id="KW-0472">Membrane</keyword>
<evidence type="ECO:0000256" key="1">
    <source>
        <dbReference type="ARBA" id="ARBA00004141"/>
    </source>
</evidence>
<evidence type="ECO:0000313" key="11">
    <source>
        <dbReference type="Proteomes" id="UP001370490"/>
    </source>
</evidence>
<comment type="subcellular location">
    <subcellularLocation>
        <location evidence="1">Membrane</location>
        <topology evidence="1">Multi-pass membrane protein</topology>
    </subcellularLocation>
</comment>
<evidence type="ECO:0000259" key="9">
    <source>
        <dbReference type="Pfam" id="PF13962"/>
    </source>
</evidence>